<keyword evidence="3" id="KW-1185">Reference proteome</keyword>
<reference evidence="2" key="1">
    <citation type="submission" date="2020-11" db="EMBL/GenBank/DDBJ databases">
        <authorList>
            <consortium name="DOE Joint Genome Institute"/>
            <person name="Ahrendt S."/>
            <person name="Riley R."/>
            <person name="Andreopoulos W."/>
            <person name="LaButti K."/>
            <person name="Pangilinan J."/>
            <person name="Ruiz-duenas F.J."/>
            <person name="Barrasa J.M."/>
            <person name="Sanchez-Garcia M."/>
            <person name="Camarero S."/>
            <person name="Miyauchi S."/>
            <person name="Serrano A."/>
            <person name="Linde D."/>
            <person name="Babiker R."/>
            <person name="Drula E."/>
            <person name="Ayuso-Fernandez I."/>
            <person name="Pacheco R."/>
            <person name="Padilla G."/>
            <person name="Ferreira P."/>
            <person name="Barriuso J."/>
            <person name="Kellner H."/>
            <person name="Castanera R."/>
            <person name="Alfaro M."/>
            <person name="Ramirez L."/>
            <person name="Pisabarro A.G."/>
            <person name="Kuo A."/>
            <person name="Tritt A."/>
            <person name="Lipzen A."/>
            <person name="He G."/>
            <person name="Yan M."/>
            <person name="Ng V."/>
            <person name="Cullen D."/>
            <person name="Martin F."/>
            <person name="Rosso M.-N."/>
            <person name="Henrissat B."/>
            <person name="Hibbett D."/>
            <person name="Martinez A.T."/>
            <person name="Grigoriev I.V."/>
        </authorList>
    </citation>
    <scope>NUCLEOTIDE SEQUENCE</scope>
    <source>
        <strain evidence="2">AH 44721</strain>
    </source>
</reference>
<name>A0A9P5NAE2_GYMJU</name>
<proteinExistence type="predicted"/>
<protein>
    <submittedName>
        <fullName evidence="2">Uncharacterized protein</fullName>
    </submittedName>
</protein>
<gene>
    <name evidence="2" type="ORF">CPB84DRAFT_1752958</name>
</gene>
<keyword evidence="1" id="KW-0812">Transmembrane</keyword>
<comment type="caution">
    <text evidence="2">The sequence shown here is derived from an EMBL/GenBank/DDBJ whole genome shotgun (WGS) entry which is preliminary data.</text>
</comment>
<keyword evidence="1" id="KW-1133">Transmembrane helix</keyword>
<dbReference type="AlphaFoldDB" id="A0A9P5NAE2"/>
<evidence type="ECO:0000313" key="3">
    <source>
        <dbReference type="Proteomes" id="UP000724874"/>
    </source>
</evidence>
<evidence type="ECO:0000256" key="1">
    <source>
        <dbReference type="SAM" id="Phobius"/>
    </source>
</evidence>
<sequence length="163" mass="18252">MAVTVILASVRYTLSTARLLPIICWGICFFFLNEVLLLVHPSQPQLGKSTGQAYPDGSRGGPVWRPNQARCLSSLACNRETEVFRLDDTYNTLPPLQQTQMGRFYVLVHGPQHITTSVVRTHCPSGLFRVAISFHSSSSISTKQLRHCFPLPLLPSLVFDVRR</sequence>
<organism evidence="2 3">
    <name type="scientific">Gymnopilus junonius</name>
    <name type="common">Spectacular rustgill mushroom</name>
    <name type="synonym">Gymnopilus spectabilis subsp. junonius</name>
    <dbReference type="NCBI Taxonomy" id="109634"/>
    <lineage>
        <taxon>Eukaryota</taxon>
        <taxon>Fungi</taxon>
        <taxon>Dikarya</taxon>
        <taxon>Basidiomycota</taxon>
        <taxon>Agaricomycotina</taxon>
        <taxon>Agaricomycetes</taxon>
        <taxon>Agaricomycetidae</taxon>
        <taxon>Agaricales</taxon>
        <taxon>Agaricineae</taxon>
        <taxon>Hymenogastraceae</taxon>
        <taxon>Gymnopilus</taxon>
    </lineage>
</organism>
<dbReference type="EMBL" id="JADNYJ010000213">
    <property type="protein sequence ID" value="KAF8874459.1"/>
    <property type="molecule type" value="Genomic_DNA"/>
</dbReference>
<feature type="transmembrane region" description="Helical" evidence="1">
    <location>
        <begin position="19"/>
        <end position="39"/>
    </location>
</feature>
<evidence type="ECO:0000313" key="2">
    <source>
        <dbReference type="EMBL" id="KAF8874459.1"/>
    </source>
</evidence>
<keyword evidence="1" id="KW-0472">Membrane</keyword>
<accession>A0A9P5NAE2</accession>
<dbReference type="Proteomes" id="UP000724874">
    <property type="component" value="Unassembled WGS sequence"/>
</dbReference>